<name>A0A6J7KNP9_9ZZZZ</name>
<dbReference type="NCBIfam" id="NF006560">
    <property type="entry name" value="PRK09061.1"/>
    <property type="match status" value="1"/>
</dbReference>
<dbReference type="InterPro" id="IPR032466">
    <property type="entry name" value="Metal_Hydrolase"/>
</dbReference>
<accession>A0A6J7KNP9</accession>
<dbReference type="GO" id="GO:0016812">
    <property type="term" value="F:hydrolase activity, acting on carbon-nitrogen (but not peptide) bonds, in cyclic amides"/>
    <property type="evidence" value="ECO:0007669"/>
    <property type="project" value="TreeGrafter"/>
</dbReference>
<dbReference type="EMBL" id="CAFBNF010000220">
    <property type="protein sequence ID" value="CAB4955892.1"/>
    <property type="molecule type" value="Genomic_DNA"/>
</dbReference>
<protein>
    <submittedName>
        <fullName evidence="2">Unannotated protein</fullName>
    </submittedName>
</protein>
<dbReference type="InterPro" id="IPR011059">
    <property type="entry name" value="Metal-dep_hydrolase_composite"/>
</dbReference>
<sequence length="499" mass="53587">MMEVAVPLPEHDLVLLGARVIDPETGLDEVRDVGITAGTITAVAQPRDRIRGRREVDCAGQVLAPGFIDLHSHCNEVAARTLQVCDGVTTALELEAGQVDVSAAYNDMAAQGSPNHYGFSASWALARMSVAGLDVSRQLDAFLEHINAPDWHRRLTVSEQAQMIDLLRGSLDEGALGIGVLLGYCQESTGAEYMEVAGLAADTGTATYTHVRNFGRPDSGLFGASEVVAAALSTGAHMHVCHINSTSTRSIDAVQQLLAGAREQGLRVTSEAYPYGAGSTGIGAAFLHPDALTHDGLTIDDIFYLPTRERMHSADRLRELQATDPAGLVIVNFLREHDPADLGFLTRAMLAPDTAVASDAMPLTHPRSRAGESTTWPIPDDVMTHPRTAGTFSRVLRWYVRELGILDLAEAVRRCTLVPAEILRDVAPSMRLKGRVQVGCDADLVVFDPDTVVDRATYEQPTLTSTGFQFVIVGGVPVVEGGELRTDVRPGKAVRGEVR</sequence>
<proteinExistence type="predicted"/>
<dbReference type="SUPFAM" id="SSF51556">
    <property type="entry name" value="Metallo-dependent hydrolases"/>
    <property type="match status" value="1"/>
</dbReference>
<dbReference type="InterPro" id="IPR023100">
    <property type="entry name" value="D-aminoacylase_insert_dom_sf"/>
</dbReference>
<dbReference type="Gene3D" id="2.30.40.10">
    <property type="entry name" value="Urease, subunit C, domain 1"/>
    <property type="match status" value="1"/>
</dbReference>
<dbReference type="PANTHER" id="PTHR11647:SF1">
    <property type="entry name" value="COLLAPSIN RESPONSE MEDIATOR PROTEIN"/>
    <property type="match status" value="1"/>
</dbReference>
<dbReference type="SUPFAM" id="SSF51338">
    <property type="entry name" value="Composite domain of metallo-dependent hydrolases"/>
    <property type="match status" value="1"/>
</dbReference>
<dbReference type="Gene3D" id="3.20.20.140">
    <property type="entry name" value="Metal-dependent hydrolases"/>
    <property type="match status" value="1"/>
</dbReference>
<dbReference type="AlphaFoldDB" id="A0A6J7KNP9"/>
<feature type="domain" description="Amidohydrolase 3" evidence="1">
    <location>
        <begin position="241"/>
        <end position="479"/>
    </location>
</feature>
<dbReference type="Gene3D" id="3.30.1490.130">
    <property type="entry name" value="D-aminoacylase. Domain 3"/>
    <property type="match status" value="1"/>
</dbReference>
<evidence type="ECO:0000259" key="1">
    <source>
        <dbReference type="Pfam" id="PF07969"/>
    </source>
</evidence>
<dbReference type="GO" id="GO:0016811">
    <property type="term" value="F:hydrolase activity, acting on carbon-nitrogen (but not peptide) bonds, in linear amides"/>
    <property type="evidence" value="ECO:0007669"/>
    <property type="project" value="InterPro"/>
</dbReference>
<reference evidence="2" key="1">
    <citation type="submission" date="2020-05" db="EMBL/GenBank/DDBJ databases">
        <authorList>
            <person name="Chiriac C."/>
            <person name="Salcher M."/>
            <person name="Ghai R."/>
            <person name="Kavagutti S V."/>
        </authorList>
    </citation>
    <scope>NUCLEOTIDE SEQUENCE</scope>
</reference>
<gene>
    <name evidence="2" type="ORF">UFOPK3773_01684</name>
</gene>
<dbReference type="Pfam" id="PF07969">
    <property type="entry name" value="Amidohydro_3"/>
    <property type="match status" value="1"/>
</dbReference>
<dbReference type="GO" id="GO:0005829">
    <property type="term" value="C:cytosol"/>
    <property type="evidence" value="ECO:0007669"/>
    <property type="project" value="TreeGrafter"/>
</dbReference>
<organism evidence="2">
    <name type="scientific">freshwater metagenome</name>
    <dbReference type="NCBI Taxonomy" id="449393"/>
    <lineage>
        <taxon>unclassified sequences</taxon>
        <taxon>metagenomes</taxon>
        <taxon>ecological metagenomes</taxon>
    </lineage>
</organism>
<evidence type="ECO:0000313" key="2">
    <source>
        <dbReference type="EMBL" id="CAB4955892.1"/>
    </source>
</evidence>
<dbReference type="PANTHER" id="PTHR11647">
    <property type="entry name" value="HYDRANTOINASE/DIHYDROPYRIMIDINASE FAMILY MEMBER"/>
    <property type="match status" value="1"/>
</dbReference>
<dbReference type="InterPro" id="IPR013108">
    <property type="entry name" value="Amidohydro_3"/>
</dbReference>
<dbReference type="InterPro" id="IPR050378">
    <property type="entry name" value="Metallo-dep_Hydrolases_sf"/>
</dbReference>